<reference evidence="1 2" key="1">
    <citation type="journal article" date="2016" name="Mol. Biol. Evol.">
        <title>Comparative Genomics of Early-Diverging Mushroom-Forming Fungi Provides Insights into the Origins of Lignocellulose Decay Capabilities.</title>
        <authorList>
            <person name="Nagy L.G."/>
            <person name="Riley R."/>
            <person name="Tritt A."/>
            <person name="Adam C."/>
            <person name="Daum C."/>
            <person name="Floudas D."/>
            <person name="Sun H."/>
            <person name="Yadav J.S."/>
            <person name="Pangilinan J."/>
            <person name="Larsson K.H."/>
            <person name="Matsuura K."/>
            <person name="Barry K."/>
            <person name="Labutti K."/>
            <person name="Kuo R."/>
            <person name="Ohm R.A."/>
            <person name="Bhattacharya S.S."/>
            <person name="Shirouzu T."/>
            <person name="Yoshinaga Y."/>
            <person name="Martin F.M."/>
            <person name="Grigoriev I.V."/>
            <person name="Hibbett D.S."/>
        </authorList>
    </citation>
    <scope>NUCLEOTIDE SEQUENCE [LARGE SCALE GENOMIC DNA]</scope>
    <source>
        <strain evidence="1 2">L-15889</strain>
    </source>
</reference>
<accession>A0A165Q8J5</accession>
<evidence type="ECO:0008006" key="3">
    <source>
        <dbReference type="Google" id="ProtNLM"/>
    </source>
</evidence>
<evidence type="ECO:0000313" key="1">
    <source>
        <dbReference type="EMBL" id="KZT69149.1"/>
    </source>
</evidence>
<proteinExistence type="predicted"/>
<name>A0A165Q8J5_9APHY</name>
<dbReference type="EMBL" id="KV429060">
    <property type="protein sequence ID" value="KZT69149.1"/>
    <property type="molecule type" value="Genomic_DNA"/>
</dbReference>
<keyword evidence="2" id="KW-1185">Reference proteome</keyword>
<dbReference type="InterPro" id="IPR032675">
    <property type="entry name" value="LRR_dom_sf"/>
</dbReference>
<dbReference type="AlphaFoldDB" id="A0A165Q8J5"/>
<dbReference type="Proteomes" id="UP000076727">
    <property type="component" value="Unassembled WGS sequence"/>
</dbReference>
<dbReference type="Gene3D" id="3.80.10.10">
    <property type="entry name" value="Ribonuclease Inhibitor"/>
    <property type="match status" value="1"/>
</dbReference>
<protein>
    <recommendedName>
        <fullName evidence="3">F-box domain-containing protein</fullName>
    </recommendedName>
</protein>
<dbReference type="SUPFAM" id="SSF81383">
    <property type="entry name" value="F-box domain"/>
    <property type="match status" value="1"/>
</dbReference>
<dbReference type="InterPro" id="IPR036047">
    <property type="entry name" value="F-box-like_dom_sf"/>
</dbReference>
<organism evidence="1 2">
    <name type="scientific">Daedalea quercina L-15889</name>
    <dbReference type="NCBI Taxonomy" id="1314783"/>
    <lineage>
        <taxon>Eukaryota</taxon>
        <taxon>Fungi</taxon>
        <taxon>Dikarya</taxon>
        <taxon>Basidiomycota</taxon>
        <taxon>Agaricomycotina</taxon>
        <taxon>Agaricomycetes</taxon>
        <taxon>Polyporales</taxon>
        <taxon>Fomitopsis</taxon>
    </lineage>
</organism>
<dbReference type="OrthoDB" id="2804027at2759"/>
<sequence length="375" mass="43234">MYAATHTVLLPGAIKPSKRFNPEYRWEAITKGWTKRSSPANECDSVNFQPLPRQLSERIPLDVYECIMDYMDQASLYFAALVCHAWYHQSIRLLYRTIEIQQRAAFNTLSRKSPSVRERLASSKELRVMHRNGPPFCHVVPLTLGRAMPAVERLIFRACLRPLMHPTFARYLPSFAGVKELELCGFKFLSAAELRRVLCGFPRLTHLSLSRGEVAQDMGDHDQSKKRQITYAYGQDSVRIQTLVLGMHLNMPLLDALIDWLVASSACQSTSRLEFWRDSLESVLSVNRLLEAIGGALLDFHEHQGRFERHDHVDLLHNYNLRNLDMTVSRRLTETSGILWPELIDELTRVLSRVRSMTMSRILVHIVFRTVTWCP</sequence>
<evidence type="ECO:0000313" key="2">
    <source>
        <dbReference type="Proteomes" id="UP000076727"/>
    </source>
</evidence>
<gene>
    <name evidence="1" type="ORF">DAEQUDRAFT_727038</name>
</gene>